<dbReference type="Pfam" id="PF01546">
    <property type="entry name" value="Peptidase_M20"/>
    <property type="match status" value="1"/>
</dbReference>
<evidence type="ECO:0000259" key="4">
    <source>
        <dbReference type="Pfam" id="PF07687"/>
    </source>
</evidence>
<gene>
    <name evidence="6" type="ORF">ENT82_06720</name>
    <name evidence="5" type="ORF">ENU43_00750</name>
</gene>
<dbReference type="Gene3D" id="3.30.70.360">
    <property type="match status" value="1"/>
</dbReference>
<dbReference type="NCBIfam" id="NF005034">
    <property type="entry name" value="PRK06446.1"/>
    <property type="match status" value="1"/>
</dbReference>
<dbReference type="GO" id="GO:0046872">
    <property type="term" value="F:metal ion binding"/>
    <property type="evidence" value="ECO:0007669"/>
    <property type="project" value="UniProtKB-KW"/>
</dbReference>
<evidence type="ECO:0000256" key="1">
    <source>
        <dbReference type="ARBA" id="ARBA00022670"/>
    </source>
</evidence>
<dbReference type="SUPFAM" id="SSF53187">
    <property type="entry name" value="Zn-dependent exopeptidases"/>
    <property type="match status" value="1"/>
</dbReference>
<dbReference type="EMBL" id="DTCM01000010">
    <property type="protein sequence ID" value="HGL40188.1"/>
    <property type="molecule type" value="Genomic_DNA"/>
</dbReference>
<dbReference type="AlphaFoldDB" id="A0A7C4E0S3"/>
<evidence type="ECO:0000313" key="5">
    <source>
        <dbReference type="EMBL" id="HGL40188.1"/>
    </source>
</evidence>
<sequence>MTEQGFLNRFEEFVESNWDRILGELSQLIGIPSVSAKNQSISECANFLKSLLESYGFSVSFLESPTGTPAVYAEKKGGPTSILLYNHYDVQPPEPLEEWETDPFQLVERDGLLFGRGVSDNKGEIIARLAAVDCVEKVLGELPVTVKWLIEGEEEVGSPGIPEIVSRNKKLFKGVLGCMWEGGDIDRNGPNLYLGVKGMLYVELTLRTAKADAHSMYAPIIENAAEKLLKIIRMIKDERGRVKVPGFYESVAKPTEAEKKLMKGLRKSAREYAESLGVERLAVESSKVAEKLVYEPTCNIAGLYSGYTGPGSKTIVPSTATVKIDFRLVPNQDPLKLLKNLEKILPREVDVKVYTVSYPARTSPENPLVKAAVEAAAHVYRKRPSVLPNMAGTGPLYHFVKAGIPTAMLSALAHPGSKLHAPNENIYREHFIKSILHHALIFTKVGGRA</sequence>
<keyword evidence="1" id="KW-0645">Protease</keyword>
<accession>A0A7C4E0S3</accession>
<name>A0A7C4E0S3_CALS0</name>
<dbReference type="InterPro" id="IPR051458">
    <property type="entry name" value="Cyt/Met_Dipeptidase"/>
</dbReference>
<organism evidence="6">
    <name type="scientific">Caldiarchaeum subterraneum</name>
    <dbReference type="NCBI Taxonomy" id="311458"/>
    <lineage>
        <taxon>Archaea</taxon>
        <taxon>Nitrososphaerota</taxon>
        <taxon>Candidatus Caldarchaeales</taxon>
        <taxon>Candidatus Caldarchaeaceae</taxon>
        <taxon>Candidatus Caldarchaeum</taxon>
    </lineage>
</organism>
<evidence type="ECO:0000256" key="2">
    <source>
        <dbReference type="ARBA" id="ARBA00022723"/>
    </source>
</evidence>
<proteinExistence type="predicted"/>
<evidence type="ECO:0000256" key="3">
    <source>
        <dbReference type="ARBA" id="ARBA00022801"/>
    </source>
</evidence>
<dbReference type="Gene3D" id="3.40.630.10">
    <property type="entry name" value="Zn peptidases"/>
    <property type="match status" value="1"/>
</dbReference>
<dbReference type="PANTHER" id="PTHR43270">
    <property type="entry name" value="BETA-ALA-HIS DIPEPTIDASE"/>
    <property type="match status" value="1"/>
</dbReference>
<evidence type="ECO:0000313" key="6">
    <source>
        <dbReference type="EMBL" id="HGN90799.1"/>
    </source>
</evidence>
<reference evidence="6" key="1">
    <citation type="journal article" date="2020" name="mSystems">
        <title>Genome- and Community-Level Interaction Insights into Carbon Utilization and Element Cycling Functions of Hydrothermarchaeota in Hydrothermal Sediment.</title>
        <authorList>
            <person name="Zhou Z."/>
            <person name="Liu Y."/>
            <person name="Xu W."/>
            <person name="Pan J."/>
            <person name="Luo Z.H."/>
            <person name="Li M."/>
        </authorList>
    </citation>
    <scope>NUCLEOTIDE SEQUENCE [LARGE SCALE GENOMIC DNA]</scope>
    <source>
        <strain evidence="6">SpSt-613</strain>
        <strain evidence="5">SpSt-669</strain>
    </source>
</reference>
<dbReference type="GO" id="GO:0006508">
    <property type="term" value="P:proteolysis"/>
    <property type="evidence" value="ECO:0007669"/>
    <property type="project" value="UniProtKB-KW"/>
</dbReference>
<keyword evidence="3 6" id="KW-0378">Hydrolase</keyword>
<keyword evidence="2" id="KW-0479">Metal-binding</keyword>
<dbReference type="GO" id="GO:0008233">
    <property type="term" value="F:peptidase activity"/>
    <property type="evidence" value="ECO:0007669"/>
    <property type="project" value="UniProtKB-KW"/>
</dbReference>
<comment type="caution">
    <text evidence="6">The sequence shown here is derived from an EMBL/GenBank/DDBJ whole genome shotgun (WGS) entry which is preliminary data.</text>
</comment>
<dbReference type="InterPro" id="IPR011650">
    <property type="entry name" value="Peptidase_M20_dimer"/>
</dbReference>
<dbReference type="InterPro" id="IPR002933">
    <property type="entry name" value="Peptidase_M20"/>
</dbReference>
<feature type="domain" description="Peptidase M20 dimerisation" evidence="4">
    <location>
        <begin position="195"/>
        <end position="347"/>
    </location>
</feature>
<dbReference type="EMBL" id="DTAD01000073">
    <property type="protein sequence ID" value="HGN90799.1"/>
    <property type="molecule type" value="Genomic_DNA"/>
</dbReference>
<dbReference type="PANTHER" id="PTHR43270:SF8">
    <property type="entry name" value="DI- AND TRIPEPTIDASE DUG2-RELATED"/>
    <property type="match status" value="1"/>
</dbReference>
<protein>
    <submittedName>
        <fullName evidence="6">M20/M25/M40 family metallo-hydrolase</fullName>
    </submittedName>
</protein>
<dbReference type="Pfam" id="PF07687">
    <property type="entry name" value="M20_dimer"/>
    <property type="match status" value="1"/>
</dbReference>